<protein>
    <recommendedName>
        <fullName evidence="4">Aminotransferase-like plant mobile domain-containing protein</fullName>
    </recommendedName>
</protein>
<dbReference type="Proteomes" id="UP000233551">
    <property type="component" value="Unassembled WGS sequence"/>
</dbReference>
<sequence>MGASVRTAWLVNFIHIRILCTTGESYQRDAYHRTILFPYSPNLIDGALAQVILQVVGGHSYIEAVLAKTIRSLDYVREVQRGRMRRSPYILQIWLLTHIRPFCSSHHFSYITDERSLIARLLHVFQPSDCDYTDCKQFMEELTPAQFLWATRWNPDGPMAVGYPSVIGLPLISHLGSTLIFPGRVIRQLGGLQDIPIEADCTPYRFMQADTTASLPDRFLQVREVRHLWGIRVVQELYFSKHPTDEERAFSATTAYVAQFHLQGLAHVRQPCTTPFPQAPQVDIPEVESSTQGAMHTELQSIKEERYRLRRELVESHSKLTDQRKLQGELA</sequence>
<comment type="caution">
    <text evidence="2">The sequence shown here is derived from an EMBL/GenBank/DDBJ whole genome shotgun (WGS) entry which is preliminary data.</text>
</comment>
<evidence type="ECO:0000313" key="2">
    <source>
        <dbReference type="EMBL" id="PKI57278.1"/>
    </source>
</evidence>
<name>A0A2I0JLY2_PUNGR</name>
<gene>
    <name evidence="2" type="ORF">CRG98_022317</name>
</gene>
<accession>A0A2I0JLY2</accession>
<evidence type="ECO:0008006" key="4">
    <source>
        <dbReference type="Google" id="ProtNLM"/>
    </source>
</evidence>
<proteinExistence type="predicted"/>
<dbReference type="AlphaFoldDB" id="A0A2I0JLY2"/>
<evidence type="ECO:0000256" key="1">
    <source>
        <dbReference type="SAM" id="SignalP"/>
    </source>
</evidence>
<reference evidence="2 3" key="1">
    <citation type="submission" date="2017-11" db="EMBL/GenBank/DDBJ databases">
        <title>De-novo sequencing of pomegranate (Punica granatum L.) genome.</title>
        <authorList>
            <person name="Akparov Z."/>
            <person name="Amiraslanov A."/>
            <person name="Hajiyeva S."/>
            <person name="Abbasov M."/>
            <person name="Kaur K."/>
            <person name="Hamwieh A."/>
            <person name="Solovyev V."/>
            <person name="Salamov A."/>
            <person name="Braich B."/>
            <person name="Kosarev P."/>
            <person name="Mahmoud A."/>
            <person name="Hajiyev E."/>
            <person name="Babayeva S."/>
            <person name="Izzatullayeva V."/>
            <person name="Mammadov A."/>
            <person name="Mammadov A."/>
            <person name="Sharifova S."/>
            <person name="Ojaghi J."/>
            <person name="Eynullazada K."/>
            <person name="Bayramov B."/>
            <person name="Abdulazimova A."/>
            <person name="Shahmuradov I."/>
        </authorList>
    </citation>
    <scope>NUCLEOTIDE SEQUENCE [LARGE SCALE GENOMIC DNA]</scope>
    <source>
        <strain evidence="3">cv. AG2017</strain>
        <tissue evidence="2">Leaf</tissue>
    </source>
</reference>
<dbReference type="EMBL" id="PGOL01001516">
    <property type="protein sequence ID" value="PKI57278.1"/>
    <property type="molecule type" value="Genomic_DNA"/>
</dbReference>
<feature type="signal peptide" evidence="1">
    <location>
        <begin position="1"/>
        <end position="23"/>
    </location>
</feature>
<keyword evidence="1" id="KW-0732">Signal</keyword>
<organism evidence="2 3">
    <name type="scientific">Punica granatum</name>
    <name type="common">Pomegranate</name>
    <dbReference type="NCBI Taxonomy" id="22663"/>
    <lineage>
        <taxon>Eukaryota</taxon>
        <taxon>Viridiplantae</taxon>
        <taxon>Streptophyta</taxon>
        <taxon>Embryophyta</taxon>
        <taxon>Tracheophyta</taxon>
        <taxon>Spermatophyta</taxon>
        <taxon>Magnoliopsida</taxon>
        <taxon>eudicotyledons</taxon>
        <taxon>Gunneridae</taxon>
        <taxon>Pentapetalae</taxon>
        <taxon>rosids</taxon>
        <taxon>malvids</taxon>
        <taxon>Myrtales</taxon>
        <taxon>Lythraceae</taxon>
        <taxon>Punica</taxon>
    </lineage>
</organism>
<feature type="chain" id="PRO_5014133434" description="Aminotransferase-like plant mobile domain-containing protein" evidence="1">
    <location>
        <begin position="24"/>
        <end position="331"/>
    </location>
</feature>
<evidence type="ECO:0000313" key="3">
    <source>
        <dbReference type="Proteomes" id="UP000233551"/>
    </source>
</evidence>
<keyword evidence="3" id="KW-1185">Reference proteome</keyword>